<organism evidence="1 2">
    <name type="scientific">Reticulomyxa filosa</name>
    <dbReference type="NCBI Taxonomy" id="46433"/>
    <lineage>
        <taxon>Eukaryota</taxon>
        <taxon>Sar</taxon>
        <taxon>Rhizaria</taxon>
        <taxon>Retaria</taxon>
        <taxon>Foraminifera</taxon>
        <taxon>Monothalamids</taxon>
        <taxon>Reticulomyxidae</taxon>
        <taxon>Reticulomyxa</taxon>
    </lineage>
</organism>
<dbReference type="Proteomes" id="UP000023152">
    <property type="component" value="Unassembled WGS sequence"/>
</dbReference>
<sequence length="195" mass="22946">WWIKVKKTKYYRSDLQVFVSSSNVQHNDKKTADEITFENVNKNILARKILVHPFSGNFWTLFVQFAVDIRENNFNNVKNEQIEQKESKDEIDELQGSQDNVLLRGISIQESENEIKETLEDYGYHVQEVKQFNKMQLISNYDDIVKMLKENDIQIGYSMVKVEQFDKQITSKFALQAMQEMLQIIGKSLGKKKLI</sequence>
<protein>
    <submittedName>
        <fullName evidence="1">Uncharacterized protein</fullName>
    </submittedName>
</protein>
<name>X6MQU2_RETFI</name>
<dbReference type="EMBL" id="ASPP01019124">
    <property type="protein sequence ID" value="ETO15445.1"/>
    <property type="molecule type" value="Genomic_DNA"/>
</dbReference>
<accession>X6MQU2</accession>
<reference evidence="1 2" key="1">
    <citation type="journal article" date="2013" name="Curr. Biol.">
        <title>The Genome of the Foraminiferan Reticulomyxa filosa.</title>
        <authorList>
            <person name="Glockner G."/>
            <person name="Hulsmann N."/>
            <person name="Schleicher M."/>
            <person name="Noegel A.A."/>
            <person name="Eichinger L."/>
            <person name="Gallinger C."/>
            <person name="Pawlowski J."/>
            <person name="Sierra R."/>
            <person name="Euteneuer U."/>
            <person name="Pillet L."/>
            <person name="Moustafa A."/>
            <person name="Platzer M."/>
            <person name="Groth M."/>
            <person name="Szafranski K."/>
            <person name="Schliwa M."/>
        </authorList>
    </citation>
    <scope>NUCLEOTIDE SEQUENCE [LARGE SCALE GENOMIC DNA]</scope>
</reference>
<feature type="non-terminal residue" evidence="1">
    <location>
        <position position="1"/>
    </location>
</feature>
<keyword evidence="2" id="KW-1185">Reference proteome</keyword>
<gene>
    <name evidence="1" type="ORF">RFI_21919</name>
</gene>
<proteinExistence type="predicted"/>
<evidence type="ECO:0000313" key="1">
    <source>
        <dbReference type="EMBL" id="ETO15445.1"/>
    </source>
</evidence>
<dbReference type="AlphaFoldDB" id="X6MQU2"/>
<comment type="caution">
    <text evidence="1">The sequence shown here is derived from an EMBL/GenBank/DDBJ whole genome shotgun (WGS) entry which is preliminary data.</text>
</comment>
<evidence type="ECO:0000313" key="2">
    <source>
        <dbReference type="Proteomes" id="UP000023152"/>
    </source>
</evidence>